<keyword evidence="1" id="KW-0489">Methyltransferase</keyword>
<dbReference type="GO" id="GO:0032259">
    <property type="term" value="P:methylation"/>
    <property type="evidence" value="ECO:0007669"/>
    <property type="project" value="UniProtKB-KW"/>
</dbReference>
<dbReference type="Proteomes" id="UP001515100">
    <property type="component" value="Unassembled WGS sequence"/>
</dbReference>
<name>A0A641AM52_9ACTN</name>
<keyword evidence="2" id="KW-1185">Reference proteome</keyword>
<dbReference type="InterPro" id="IPR029063">
    <property type="entry name" value="SAM-dependent_MTases_sf"/>
</dbReference>
<keyword evidence="1" id="KW-0808">Transferase</keyword>
<accession>A0A641AM52</accession>
<dbReference type="SUPFAM" id="SSF53335">
    <property type="entry name" value="S-adenosyl-L-methionine-dependent methyltransferases"/>
    <property type="match status" value="1"/>
</dbReference>
<sequence>MTSEISAPSRPTEVMGTDDQYRFRMHCLVCPGDMEHFARGEVLGDQPVEYQRCTRCGLVAAENPTWLDRSYSDAIAATDVGLLGRCLDLGNVASSVIRSERLRDGAFLDWAGGYGTLTRLMRDRGLDFRHHDPMATNIFARGFEGSLEGTHYDLVTAIEVLEHLTDPRTELQPVADSTDLLLATTQLMPEPTPRPGEWEYYATETGQHITFYTEKSIQELATSLGFTSVVSGSLVHLFHRGQVSSRTAALVRTPKLAYMAGLGTGLVDRRRSLTLSDAKNSS</sequence>
<gene>
    <name evidence="1" type="ORF">ESP62_008245</name>
</gene>
<dbReference type="AlphaFoldDB" id="A0A641AM52"/>
<dbReference type="Pfam" id="PF13489">
    <property type="entry name" value="Methyltransf_23"/>
    <property type="match status" value="1"/>
</dbReference>
<comment type="caution">
    <text evidence="1">The sequence shown here is derived from an EMBL/GenBank/DDBJ whole genome shotgun (WGS) entry which is preliminary data.</text>
</comment>
<dbReference type="EMBL" id="SDPP02000002">
    <property type="protein sequence ID" value="KAA1378348.1"/>
    <property type="molecule type" value="Genomic_DNA"/>
</dbReference>
<dbReference type="OrthoDB" id="9791944at2"/>
<proteinExistence type="predicted"/>
<evidence type="ECO:0000313" key="1">
    <source>
        <dbReference type="EMBL" id="KAA1378348.1"/>
    </source>
</evidence>
<reference evidence="1" key="1">
    <citation type="submission" date="2019-09" db="EMBL/GenBank/DDBJ databases">
        <authorList>
            <person name="Li J."/>
        </authorList>
    </citation>
    <scope>NUCLEOTIDE SEQUENCE [LARGE SCALE GENOMIC DNA]</scope>
    <source>
        <strain evidence="1">NRBC 14897</strain>
    </source>
</reference>
<protein>
    <submittedName>
        <fullName evidence="1">Class I SAM-dependent methyltransferase</fullName>
    </submittedName>
</protein>
<organism evidence="1 2">
    <name type="scientific">Aeromicrobium fastidiosum</name>
    <dbReference type="NCBI Taxonomy" id="52699"/>
    <lineage>
        <taxon>Bacteria</taxon>
        <taxon>Bacillati</taxon>
        <taxon>Actinomycetota</taxon>
        <taxon>Actinomycetes</taxon>
        <taxon>Propionibacteriales</taxon>
        <taxon>Nocardioidaceae</taxon>
        <taxon>Aeromicrobium</taxon>
    </lineage>
</organism>
<evidence type="ECO:0000313" key="2">
    <source>
        <dbReference type="Proteomes" id="UP001515100"/>
    </source>
</evidence>
<dbReference type="GO" id="GO:0008168">
    <property type="term" value="F:methyltransferase activity"/>
    <property type="evidence" value="ECO:0007669"/>
    <property type="project" value="UniProtKB-KW"/>
</dbReference>
<dbReference type="Gene3D" id="3.40.50.150">
    <property type="entry name" value="Vaccinia Virus protein VP39"/>
    <property type="match status" value="1"/>
</dbReference>